<gene>
    <name evidence="2" type="ORF">AB0K40_29130</name>
</gene>
<reference evidence="2 3" key="1">
    <citation type="submission" date="2024-06" db="EMBL/GenBank/DDBJ databases">
        <title>The Natural Products Discovery Center: Release of the First 8490 Sequenced Strains for Exploring Actinobacteria Biosynthetic Diversity.</title>
        <authorList>
            <person name="Kalkreuter E."/>
            <person name="Kautsar S.A."/>
            <person name="Yang D."/>
            <person name="Bader C.D."/>
            <person name="Teijaro C.N."/>
            <person name="Fluegel L."/>
            <person name="Davis C.M."/>
            <person name="Simpson J.R."/>
            <person name="Lauterbach L."/>
            <person name="Steele A.D."/>
            <person name="Gui C."/>
            <person name="Meng S."/>
            <person name="Li G."/>
            <person name="Viehrig K."/>
            <person name="Ye F."/>
            <person name="Su P."/>
            <person name="Kiefer A.F."/>
            <person name="Nichols A."/>
            <person name="Cepeda A.J."/>
            <person name="Yan W."/>
            <person name="Fan B."/>
            <person name="Jiang Y."/>
            <person name="Adhikari A."/>
            <person name="Zheng C.-J."/>
            <person name="Schuster L."/>
            <person name="Cowan T.M."/>
            <person name="Smanski M.J."/>
            <person name="Chevrette M.G."/>
            <person name="De Carvalho L.P.S."/>
            <person name="Shen B."/>
        </authorList>
    </citation>
    <scope>NUCLEOTIDE SEQUENCE [LARGE SCALE GENOMIC DNA]</scope>
    <source>
        <strain evidence="2 3">NPDC049574</strain>
    </source>
</reference>
<dbReference type="PROSITE" id="PS51257">
    <property type="entry name" value="PROKAR_LIPOPROTEIN"/>
    <property type="match status" value="1"/>
</dbReference>
<dbReference type="EMBL" id="JBFARM010000009">
    <property type="protein sequence ID" value="MEV4289585.1"/>
    <property type="molecule type" value="Genomic_DNA"/>
</dbReference>
<protein>
    <recommendedName>
        <fullName evidence="4">Lipoprotein</fullName>
    </recommendedName>
</protein>
<evidence type="ECO:0000313" key="3">
    <source>
        <dbReference type="Proteomes" id="UP001552427"/>
    </source>
</evidence>
<comment type="caution">
    <text evidence="2">The sequence shown here is derived from an EMBL/GenBank/DDBJ whole genome shotgun (WGS) entry which is preliminary data.</text>
</comment>
<evidence type="ECO:0000256" key="1">
    <source>
        <dbReference type="SAM" id="SignalP"/>
    </source>
</evidence>
<keyword evidence="3" id="KW-1185">Reference proteome</keyword>
<dbReference type="Proteomes" id="UP001552427">
    <property type="component" value="Unassembled WGS sequence"/>
</dbReference>
<name>A0ABV3HBP6_9ACTN</name>
<organism evidence="2 3">
    <name type="scientific">Nonomuraea bangladeshensis</name>
    <dbReference type="NCBI Taxonomy" id="404385"/>
    <lineage>
        <taxon>Bacteria</taxon>
        <taxon>Bacillati</taxon>
        <taxon>Actinomycetota</taxon>
        <taxon>Actinomycetes</taxon>
        <taxon>Streptosporangiales</taxon>
        <taxon>Streptosporangiaceae</taxon>
        <taxon>Nonomuraea</taxon>
    </lineage>
</organism>
<proteinExistence type="predicted"/>
<feature type="chain" id="PRO_5045257065" description="Lipoprotein" evidence="1">
    <location>
        <begin position="21"/>
        <end position="157"/>
    </location>
</feature>
<sequence length="157" mass="16887">MRRRSSALLAVALLAANAAAATGCAACTVVKGPPVSPPAAGAPADAVVRAYLTGIRARDAEVVRAVTAPSFHQRYHDYWSDPIRSWIDVRVSEVGAPAPDTYGPGGYRQVRRVFVTVDVRRCNEEPPNDDPHYPYTFLLGRQSDAAPWKIIDMGGLG</sequence>
<feature type="signal peptide" evidence="1">
    <location>
        <begin position="1"/>
        <end position="20"/>
    </location>
</feature>
<dbReference type="RefSeq" id="WP_364455933.1">
    <property type="nucleotide sequence ID" value="NZ_JBFARM010000009.1"/>
</dbReference>
<evidence type="ECO:0008006" key="4">
    <source>
        <dbReference type="Google" id="ProtNLM"/>
    </source>
</evidence>
<keyword evidence="1" id="KW-0732">Signal</keyword>
<evidence type="ECO:0000313" key="2">
    <source>
        <dbReference type="EMBL" id="MEV4289585.1"/>
    </source>
</evidence>
<accession>A0ABV3HBP6</accession>